<dbReference type="GO" id="GO:0032259">
    <property type="term" value="P:methylation"/>
    <property type="evidence" value="ECO:0007669"/>
    <property type="project" value="UniProtKB-KW"/>
</dbReference>
<proteinExistence type="predicted"/>
<dbReference type="AlphaFoldDB" id="A0A838XQU7"/>
<dbReference type="RefSeq" id="WP_181759143.1">
    <property type="nucleotide sequence ID" value="NZ_BMCR01000004.1"/>
</dbReference>
<evidence type="ECO:0000313" key="2">
    <source>
        <dbReference type="EMBL" id="MBA4610956.1"/>
    </source>
</evidence>
<name>A0A838XQU7_9HYPH</name>
<evidence type="ECO:0000259" key="1">
    <source>
        <dbReference type="Pfam" id="PF08241"/>
    </source>
</evidence>
<evidence type="ECO:0000313" key="3">
    <source>
        <dbReference type="Proteomes" id="UP000559404"/>
    </source>
</evidence>
<feature type="domain" description="Methyltransferase type 11" evidence="1">
    <location>
        <begin position="49"/>
        <end position="142"/>
    </location>
</feature>
<dbReference type="Gene3D" id="3.40.50.150">
    <property type="entry name" value="Vaccinia Virus protein VP39"/>
    <property type="match status" value="1"/>
</dbReference>
<dbReference type="Pfam" id="PF08241">
    <property type="entry name" value="Methyltransf_11"/>
    <property type="match status" value="1"/>
</dbReference>
<dbReference type="InterPro" id="IPR029063">
    <property type="entry name" value="SAM-dependent_MTases_sf"/>
</dbReference>
<keyword evidence="2" id="KW-0489">Methyltransferase</keyword>
<dbReference type="Proteomes" id="UP000559404">
    <property type="component" value="Unassembled WGS sequence"/>
</dbReference>
<dbReference type="GO" id="GO:0008757">
    <property type="term" value="F:S-adenosylmethionine-dependent methyltransferase activity"/>
    <property type="evidence" value="ECO:0007669"/>
    <property type="project" value="InterPro"/>
</dbReference>
<keyword evidence="2" id="KW-0808">Transferase</keyword>
<protein>
    <submittedName>
        <fullName evidence="2">Class I SAM-dependent methyltransferase</fullName>
    </submittedName>
</protein>
<dbReference type="SUPFAM" id="SSF53335">
    <property type="entry name" value="S-adenosyl-L-methionine-dependent methyltransferases"/>
    <property type="match status" value="1"/>
</dbReference>
<sequence length="196" mass="21601">MAKNANTSAGWDEEYRAGRWAFLRDLPESGRYGIIGMWLALNDAMGSVLDIGCGEGLLYERLQPMGIKRYVGVDLAPAALNIAEVDPQIASLRAGDMHTFAPAEGETFSAIVFNEVLHFAEDPAAVVARFVPFLAPGGVIAISMYSPKRLESGANRLIARLWEATDGDDWQVLDDYRLTSDKKNVTWRLRLLKPAD</sequence>
<dbReference type="CDD" id="cd02440">
    <property type="entry name" value="AdoMet_MTases"/>
    <property type="match status" value="1"/>
</dbReference>
<comment type="caution">
    <text evidence="2">The sequence shown here is derived from an EMBL/GenBank/DDBJ whole genome shotgun (WGS) entry which is preliminary data.</text>
</comment>
<reference evidence="2 3" key="2">
    <citation type="submission" date="2020-08" db="EMBL/GenBank/DDBJ databases">
        <title>Stappia taiwanensis sp. nov., isolated from a coastal thermal spring.</title>
        <authorList>
            <person name="Kampfer P."/>
        </authorList>
    </citation>
    <scope>NUCLEOTIDE SEQUENCE [LARGE SCALE GENOMIC DNA]</scope>
    <source>
        <strain evidence="2 3">DSM 23284</strain>
    </source>
</reference>
<dbReference type="EMBL" id="JACEON010000003">
    <property type="protein sequence ID" value="MBA4610956.1"/>
    <property type="molecule type" value="Genomic_DNA"/>
</dbReference>
<gene>
    <name evidence="2" type="ORF">H1W37_04790</name>
</gene>
<dbReference type="InterPro" id="IPR013216">
    <property type="entry name" value="Methyltransf_11"/>
</dbReference>
<keyword evidence="3" id="KW-1185">Reference proteome</keyword>
<dbReference type="PANTHER" id="PTHR43861">
    <property type="entry name" value="TRANS-ACONITATE 2-METHYLTRANSFERASE-RELATED"/>
    <property type="match status" value="1"/>
</dbReference>
<reference evidence="2 3" key="1">
    <citation type="submission" date="2020-07" db="EMBL/GenBank/DDBJ databases">
        <authorList>
            <person name="Li M."/>
        </authorList>
    </citation>
    <scope>NUCLEOTIDE SEQUENCE [LARGE SCALE GENOMIC DNA]</scope>
    <source>
        <strain evidence="2 3">DSM 23284</strain>
    </source>
</reference>
<accession>A0A838XQU7</accession>
<organism evidence="2 3">
    <name type="scientific">Stappia taiwanensis</name>
    <dbReference type="NCBI Taxonomy" id="992267"/>
    <lineage>
        <taxon>Bacteria</taxon>
        <taxon>Pseudomonadati</taxon>
        <taxon>Pseudomonadota</taxon>
        <taxon>Alphaproteobacteria</taxon>
        <taxon>Hyphomicrobiales</taxon>
        <taxon>Stappiaceae</taxon>
        <taxon>Stappia</taxon>
    </lineage>
</organism>